<dbReference type="Gene3D" id="3.80.10.10">
    <property type="entry name" value="Ribonuclease Inhibitor"/>
    <property type="match status" value="3"/>
</dbReference>
<feature type="compositionally biased region" description="Basic residues" evidence="1">
    <location>
        <begin position="131"/>
        <end position="142"/>
    </location>
</feature>
<proteinExistence type="predicted"/>
<dbReference type="InterPro" id="IPR001810">
    <property type="entry name" value="F-box_dom"/>
</dbReference>
<dbReference type="InterPro" id="IPR036047">
    <property type="entry name" value="F-box-like_dom_sf"/>
</dbReference>
<dbReference type="InterPro" id="IPR032675">
    <property type="entry name" value="LRR_dom_sf"/>
</dbReference>
<evidence type="ECO:0000313" key="3">
    <source>
        <dbReference type="EMBL" id="KAI9246049.1"/>
    </source>
</evidence>
<dbReference type="PROSITE" id="PS50181">
    <property type="entry name" value="FBOX"/>
    <property type="match status" value="1"/>
</dbReference>
<dbReference type="SUPFAM" id="SSF52047">
    <property type="entry name" value="RNI-like"/>
    <property type="match status" value="1"/>
</dbReference>
<dbReference type="Pfam" id="PF07720">
    <property type="entry name" value="TPR_3"/>
    <property type="match status" value="1"/>
</dbReference>
<evidence type="ECO:0000256" key="1">
    <source>
        <dbReference type="SAM" id="MobiDB-lite"/>
    </source>
</evidence>
<dbReference type="GO" id="GO:0019005">
    <property type="term" value="C:SCF ubiquitin ligase complex"/>
    <property type="evidence" value="ECO:0007669"/>
    <property type="project" value="TreeGrafter"/>
</dbReference>
<organism evidence="3 4">
    <name type="scientific">Phascolomyces articulosus</name>
    <dbReference type="NCBI Taxonomy" id="60185"/>
    <lineage>
        <taxon>Eukaryota</taxon>
        <taxon>Fungi</taxon>
        <taxon>Fungi incertae sedis</taxon>
        <taxon>Mucoromycota</taxon>
        <taxon>Mucoromycotina</taxon>
        <taxon>Mucoromycetes</taxon>
        <taxon>Mucorales</taxon>
        <taxon>Lichtheimiaceae</taxon>
        <taxon>Phascolomyces</taxon>
    </lineage>
</organism>
<reference evidence="3" key="1">
    <citation type="journal article" date="2022" name="IScience">
        <title>Evolution of zygomycete secretomes and the origins of terrestrial fungal ecologies.</title>
        <authorList>
            <person name="Chang Y."/>
            <person name="Wang Y."/>
            <person name="Mondo S."/>
            <person name="Ahrendt S."/>
            <person name="Andreopoulos W."/>
            <person name="Barry K."/>
            <person name="Beard J."/>
            <person name="Benny G.L."/>
            <person name="Blankenship S."/>
            <person name="Bonito G."/>
            <person name="Cuomo C."/>
            <person name="Desiro A."/>
            <person name="Gervers K.A."/>
            <person name="Hundley H."/>
            <person name="Kuo A."/>
            <person name="LaButti K."/>
            <person name="Lang B.F."/>
            <person name="Lipzen A."/>
            <person name="O'Donnell K."/>
            <person name="Pangilinan J."/>
            <person name="Reynolds N."/>
            <person name="Sandor L."/>
            <person name="Smith M.E."/>
            <person name="Tsang A."/>
            <person name="Grigoriev I.V."/>
            <person name="Stajich J.E."/>
            <person name="Spatafora J.W."/>
        </authorList>
    </citation>
    <scope>NUCLEOTIDE SEQUENCE</scope>
    <source>
        <strain evidence="3">RSA 2281</strain>
    </source>
</reference>
<accession>A0AAD5JMC3</accession>
<dbReference type="SUPFAM" id="SSF48452">
    <property type="entry name" value="TPR-like"/>
    <property type="match status" value="1"/>
</dbReference>
<dbReference type="PANTHER" id="PTHR13318">
    <property type="entry name" value="PARTNER OF PAIRED, ISOFORM B-RELATED"/>
    <property type="match status" value="1"/>
</dbReference>
<dbReference type="InterPro" id="IPR011716">
    <property type="entry name" value="TPR-3"/>
</dbReference>
<dbReference type="EMBL" id="JAIXMP010000048">
    <property type="protein sequence ID" value="KAI9246049.1"/>
    <property type="molecule type" value="Genomic_DNA"/>
</dbReference>
<dbReference type="SUPFAM" id="SSF81383">
    <property type="entry name" value="F-box domain"/>
    <property type="match status" value="1"/>
</dbReference>
<evidence type="ECO:0000313" key="4">
    <source>
        <dbReference type="Proteomes" id="UP001209540"/>
    </source>
</evidence>
<dbReference type="Proteomes" id="UP001209540">
    <property type="component" value="Unassembled WGS sequence"/>
</dbReference>
<dbReference type="GO" id="GO:0031146">
    <property type="term" value="P:SCF-dependent proteasomal ubiquitin-dependent protein catabolic process"/>
    <property type="evidence" value="ECO:0007669"/>
    <property type="project" value="TreeGrafter"/>
</dbReference>
<comment type="caution">
    <text evidence="3">The sequence shown here is derived from an EMBL/GenBank/DDBJ whole genome shotgun (WGS) entry which is preliminary data.</text>
</comment>
<sequence>MASLIVAFSCLVTRLSNPNAKELQEKELKRLDQLVSYGRSLYLKGKYEEAYRLFYRLEQCQPHTITTCKQYQVQCLMKLEYYTQALELLESIVTATTTPSRSIMTTKNKSRTTITTTTTTTTSTPFLNHTLPRHHQRQRRHIPPPPPCTLDWFILASDVCFAQGDYAAAVTWLHRGCDHLGWPIHDRVQEAIVLRERLALEKLARTSQGQRPLLLHHEEQQQQQQQQLIVSEKKKSTLKLIDFVKILPYDVTSAIFQMMPFECVVRCTWVSRRWHDYLVKSLHLWQSLEFSYNDMPVEPESLRLYLSRLDGAPLKRLKIHHECVDGDGLLTTLMEYPGLRLQELDLSEVICTPSLIYNLLQYVGPTLKILRWRGLILKLGNIIDCVAESCMQLKQLEVRSCFVTDKPYEEPTRLMQHYDSGVPTSGASSYYYHYFSKSFLDTLSTSKPLSIDSLTLFGIHELTMTQLAQILHRCPKLKNLSLENCILDIIPVTNILFHTCPQLERLIYSRHRYAQEPPSMYHHHNNNTSWVSSSRRTTRQSLLFPQHPLTHHHRTNNKHVSSHFGSVIGKRTWREIIMAKAPTTATDGMLQRLFYRADLSQLERLDLTGNSNLSDKVFQDTLLVYSPSLSSSLSSSSSWRQLQTLCLGGCSKITEEQTLLGLLKQCPMVTYIDFSEIPAVTDKVINQITDGCSSLLHTVCIAECRSITDAPVKRLVDTRKETLVKLDATNASISIETNGYIMCKLKLSL</sequence>
<dbReference type="AlphaFoldDB" id="A0AAD5JMC3"/>
<dbReference type="Pfam" id="PF12937">
    <property type="entry name" value="F-box-like"/>
    <property type="match status" value="1"/>
</dbReference>
<dbReference type="Gene3D" id="1.25.40.10">
    <property type="entry name" value="Tetratricopeptide repeat domain"/>
    <property type="match status" value="1"/>
</dbReference>
<dbReference type="InterPro" id="IPR011990">
    <property type="entry name" value="TPR-like_helical_dom_sf"/>
</dbReference>
<feature type="compositionally biased region" description="Low complexity" evidence="1">
    <location>
        <begin position="108"/>
        <end position="124"/>
    </location>
</feature>
<keyword evidence="4" id="KW-1185">Reference proteome</keyword>
<evidence type="ECO:0000259" key="2">
    <source>
        <dbReference type="PROSITE" id="PS50181"/>
    </source>
</evidence>
<reference evidence="3" key="2">
    <citation type="submission" date="2023-02" db="EMBL/GenBank/DDBJ databases">
        <authorList>
            <consortium name="DOE Joint Genome Institute"/>
            <person name="Mondo S.J."/>
            <person name="Chang Y."/>
            <person name="Wang Y."/>
            <person name="Ahrendt S."/>
            <person name="Andreopoulos W."/>
            <person name="Barry K."/>
            <person name="Beard J."/>
            <person name="Benny G.L."/>
            <person name="Blankenship S."/>
            <person name="Bonito G."/>
            <person name="Cuomo C."/>
            <person name="Desiro A."/>
            <person name="Gervers K.A."/>
            <person name="Hundley H."/>
            <person name="Kuo A."/>
            <person name="LaButti K."/>
            <person name="Lang B.F."/>
            <person name="Lipzen A."/>
            <person name="O'Donnell K."/>
            <person name="Pangilinan J."/>
            <person name="Reynolds N."/>
            <person name="Sandor L."/>
            <person name="Smith M.W."/>
            <person name="Tsang A."/>
            <person name="Grigoriev I.V."/>
            <person name="Stajich J.E."/>
            <person name="Spatafora J.W."/>
        </authorList>
    </citation>
    <scope>NUCLEOTIDE SEQUENCE</scope>
    <source>
        <strain evidence="3">RSA 2281</strain>
    </source>
</reference>
<name>A0AAD5JMC3_9FUNG</name>
<protein>
    <recommendedName>
        <fullName evidence="2">F-box domain-containing protein</fullName>
    </recommendedName>
</protein>
<feature type="domain" description="F-box" evidence="2">
    <location>
        <begin position="241"/>
        <end position="288"/>
    </location>
</feature>
<gene>
    <name evidence="3" type="ORF">BDA99DRAFT_565634</name>
</gene>
<feature type="region of interest" description="Disordered" evidence="1">
    <location>
        <begin position="108"/>
        <end position="142"/>
    </location>
</feature>